<sequence>MADLTELNRKHFDNIAHNYDTGFEKAISMICEETKSHRLWISSKWTDTAEGKEKEIKLLEYACGPGHISRTLEPFVTKCLGLDVSENMVATYNQRVQEAGISSEKMSAKVGDLLAETVSEGLQGPKYYDFDIIIIGMALHHFPDPQLAMKRFTDRIQKGGVLWIVEMLEDHGSEQEHKRISPESAQTVHKHGFGIEEIKALFSGAGFADTAVKILDKPFEMTLHGHELSKTIIFARGSKL</sequence>
<keyword evidence="1" id="KW-0808">Transferase</keyword>
<evidence type="ECO:0008006" key="4">
    <source>
        <dbReference type="Google" id="ProtNLM"/>
    </source>
</evidence>
<dbReference type="PhylomeDB" id="B8MAP4"/>
<dbReference type="OMA" id="HHFDKPD"/>
<evidence type="ECO:0000313" key="2">
    <source>
        <dbReference type="EMBL" id="EED17468.1"/>
    </source>
</evidence>
<keyword evidence="3" id="KW-1185">Reference proteome</keyword>
<accession>B8MAP4</accession>
<protein>
    <recommendedName>
        <fullName evidence="4">S-adenosyl-L-methionine-dependent methyltransferase</fullName>
    </recommendedName>
</protein>
<organism evidence="2 3">
    <name type="scientific">Talaromyces stipitatus (strain ATCC 10500 / CBS 375.48 / QM 6759 / NRRL 1006)</name>
    <name type="common">Penicillium stipitatum</name>
    <dbReference type="NCBI Taxonomy" id="441959"/>
    <lineage>
        <taxon>Eukaryota</taxon>
        <taxon>Fungi</taxon>
        <taxon>Dikarya</taxon>
        <taxon>Ascomycota</taxon>
        <taxon>Pezizomycotina</taxon>
        <taxon>Eurotiomycetes</taxon>
        <taxon>Eurotiomycetidae</taxon>
        <taxon>Eurotiales</taxon>
        <taxon>Trichocomaceae</taxon>
        <taxon>Talaromyces</taxon>
        <taxon>Talaromyces sect. Talaromyces</taxon>
    </lineage>
</organism>
<dbReference type="InParanoid" id="B8MAP4"/>
<evidence type="ECO:0000313" key="3">
    <source>
        <dbReference type="Proteomes" id="UP000001745"/>
    </source>
</evidence>
<dbReference type="Proteomes" id="UP000001745">
    <property type="component" value="Unassembled WGS sequence"/>
</dbReference>
<name>B8MAP4_TALSN</name>
<dbReference type="STRING" id="441959.B8MAP4"/>
<proteinExistence type="predicted"/>
<dbReference type="GO" id="GO:0016740">
    <property type="term" value="F:transferase activity"/>
    <property type="evidence" value="ECO:0007669"/>
    <property type="project" value="UniProtKB-KW"/>
</dbReference>
<reference evidence="3" key="1">
    <citation type="journal article" date="2015" name="Genome Announc.">
        <title>Genome sequence of the AIDS-associated pathogen Penicillium marneffei (ATCC18224) and its near taxonomic relative Talaromyces stipitatus (ATCC10500).</title>
        <authorList>
            <person name="Nierman W.C."/>
            <person name="Fedorova-Abrams N.D."/>
            <person name="Andrianopoulos A."/>
        </authorList>
    </citation>
    <scope>NUCLEOTIDE SEQUENCE [LARGE SCALE GENOMIC DNA]</scope>
    <source>
        <strain evidence="3">ATCC 10500 / CBS 375.48 / QM 6759 / NRRL 1006</strain>
    </source>
</reference>
<dbReference type="Gene3D" id="3.40.50.150">
    <property type="entry name" value="Vaccinia Virus protein VP39"/>
    <property type="match status" value="1"/>
</dbReference>
<dbReference type="SUPFAM" id="SSF53335">
    <property type="entry name" value="S-adenosyl-L-methionine-dependent methyltransferases"/>
    <property type="match status" value="1"/>
</dbReference>
<dbReference type="eggNOG" id="KOG1270">
    <property type="taxonomic scope" value="Eukaryota"/>
</dbReference>
<dbReference type="OrthoDB" id="66144at2759"/>
<dbReference type="HOGENOM" id="CLU_037990_1_0_1"/>
<dbReference type="InterPro" id="IPR029063">
    <property type="entry name" value="SAM-dependent_MTases_sf"/>
</dbReference>
<dbReference type="Pfam" id="PF13489">
    <property type="entry name" value="Methyltransf_23"/>
    <property type="match status" value="1"/>
</dbReference>
<dbReference type="PANTHER" id="PTHR43861:SF3">
    <property type="entry name" value="PUTATIVE (AFU_ORTHOLOGUE AFUA_2G14390)-RELATED"/>
    <property type="match status" value="1"/>
</dbReference>
<gene>
    <name evidence="2" type="ORF">TSTA_112960</name>
</gene>
<dbReference type="PANTHER" id="PTHR43861">
    <property type="entry name" value="TRANS-ACONITATE 2-METHYLTRANSFERASE-RELATED"/>
    <property type="match status" value="1"/>
</dbReference>
<dbReference type="CDD" id="cd02440">
    <property type="entry name" value="AdoMet_MTases"/>
    <property type="match status" value="1"/>
</dbReference>
<evidence type="ECO:0000256" key="1">
    <source>
        <dbReference type="ARBA" id="ARBA00022679"/>
    </source>
</evidence>
<dbReference type="AlphaFoldDB" id="B8MAP4"/>
<dbReference type="EMBL" id="EQ962655">
    <property type="protein sequence ID" value="EED17468.1"/>
    <property type="molecule type" value="Genomic_DNA"/>
</dbReference>
<dbReference type="RefSeq" id="XP_002481460.1">
    <property type="nucleotide sequence ID" value="XM_002481415.1"/>
</dbReference>
<dbReference type="VEuPathDB" id="FungiDB:TSTA_112960"/>
<dbReference type="GeneID" id="8105761"/>